<organism evidence="2 3">
    <name type="scientific">Photobacterium pectinilyticum</name>
    <dbReference type="NCBI Taxonomy" id="2906793"/>
    <lineage>
        <taxon>Bacteria</taxon>
        <taxon>Pseudomonadati</taxon>
        <taxon>Pseudomonadota</taxon>
        <taxon>Gammaproteobacteria</taxon>
        <taxon>Vibrionales</taxon>
        <taxon>Vibrionaceae</taxon>
        <taxon>Photobacterium</taxon>
    </lineage>
</organism>
<evidence type="ECO:0000313" key="2">
    <source>
        <dbReference type="EMBL" id="MCQ1058136.1"/>
    </source>
</evidence>
<comment type="caution">
    <text evidence="2">The sequence shown here is derived from an EMBL/GenBank/DDBJ whole genome shotgun (WGS) entry which is preliminary data.</text>
</comment>
<gene>
    <name evidence="2" type="ORF">NHN17_08695</name>
</gene>
<sequence length="98" mass="10987">MKRALIVVGIMMSTSVMAVPDYQNCNQDSSSDICQAYLAGLNQAKSAAETTAMAESDSAFRSRALEQRVGERYRKMTSIEQKKYSTTEQQTFFLIDEN</sequence>
<evidence type="ECO:0000256" key="1">
    <source>
        <dbReference type="SAM" id="SignalP"/>
    </source>
</evidence>
<dbReference type="EMBL" id="JANEYT010000015">
    <property type="protein sequence ID" value="MCQ1058136.1"/>
    <property type="molecule type" value="Genomic_DNA"/>
</dbReference>
<reference evidence="2 3" key="1">
    <citation type="submission" date="2022-07" db="EMBL/GenBank/DDBJ databases">
        <title>Photobacterium pectinilyticum sp. nov., a marine bacterium isolated from surface seawater of Qingdao offshore.</title>
        <authorList>
            <person name="Wang X."/>
        </authorList>
    </citation>
    <scope>NUCLEOTIDE SEQUENCE [LARGE SCALE GENOMIC DNA]</scope>
    <source>
        <strain evidence="2 3">ZSDE20</strain>
    </source>
</reference>
<name>A0ABT1N306_9GAMM</name>
<protein>
    <submittedName>
        <fullName evidence="2">Uncharacterized protein</fullName>
    </submittedName>
</protein>
<dbReference type="RefSeq" id="WP_255041921.1">
    <property type="nucleotide sequence ID" value="NZ_JANEYT010000015.1"/>
</dbReference>
<keyword evidence="3" id="KW-1185">Reference proteome</keyword>
<feature type="signal peptide" evidence="1">
    <location>
        <begin position="1"/>
        <end position="18"/>
    </location>
</feature>
<feature type="chain" id="PRO_5045878098" evidence="1">
    <location>
        <begin position="19"/>
        <end position="98"/>
    </location>
</feature>
<accession>A0ABT1N306</accession>
<evidence type="ECO:0000313" key="3">
    <source>
        <dbReference type="Proteomes" id="UP001524460"/>
    </source>
</evidence>
<proteinExistence type="predicted"/>
<keyword evidence="1" id="KW-0732">Signal</keyword>
<dbReference type="Proteomes" id="UP001524460">
    <property type="component" value="Unassembled WGS sequence"/>
</dbReference>